<evidence type="ECO:0000256" key="1">
    <source>
        <dbReference type="SAM" id="MobiDB-lite"/>
    </source>
</evidence>
<protein>
    <submittedName>
        <fullName evidence="2">Uncharacterized protein</fullName>
    </submittedName>
</protein>
<dbReference type="Proteomes" id="UP001164929">
    <property type="component" value="Chromosome 1"/>
</dbReference>
<accession>A0AAD6RNU3</accession>
<name>A0AAD6RNU3_9ROSI</name>
<dbReference type="AlphaFoldDB" id="A0AAD6RNU3"/>
<proteinExistence type="predicted"/>
<feature type="region of interest" description="Disordered" evidence="1">
    <location>
        <begin position="1"/>
        <end position="27"/>
    </location>
</feature>
<comment type="caution">
    <text evidence="2">The sequence shown here is derived from an EMBL/GenBank/DDBJ whole genome shotgun (WGS) entry which is preliminary data.</text>
</comment>
<keyword evidence="3" id="KW-1185">Reference proteome</keyword>
<reference evidence="2 3" key="1">
    <citation type="journal article" date="2023" name="Mol. Ecol. Resour.">
        <title>Chromosome-level genome assembly of a triploid poplar Populus alba 'Berolinensis'.</title>
        <authorList>
            <person name="Chen S."/>
            <person name="Yu Y."/>
            <person name="Wang X."/>
            <person name="Wang S."/>
            <person name="Zhang T."/>
            <person name="Zhou Y."/>
            <person name="He R."/>
            <person name="Meng N."/>
            <person name="Wang Y."/>
            <person name="Liu W."/>
            <person name="Liu Z."/>
            <person name="Liu J."/>
            <person name="Guo Q."/>
            <person name="Huang H."/>
            <person name="Sederoff R.R."/>
            <person name="Wang G."/>
            <person name="Qu G."/>
            <person name="Chen S."/>
        </authorList>
    </citation>
    <scope>NUCLEOTIDE SEQUENCE [LARGE SCALE GENOMIC DNA]</scope>
    <source>
        <strain evidence="2">SC-2020</strain>
    </source>
</reference>
<dbReference type="EMBL" id="JAQIZT010000001">
    <property type="protein sequence ID" value="KAJ7011472.1"/>
    <property type="molecule type" value="Genomic_DNA"/>
</dbReference>
<evidence type="ECO:0000313" key="2">
    <source>
        <dbReference type="EMBL" id="KAJ7011472.1"/>
    </source>
</evidence>
<sequence length="27" mass="3359">MNLKFNNHHQPNHPHHKHLNHKQKQLT</sequence>
<gene>
    <name evidence="2" type="ORF">NC653_001796</name>
</gene>
<evidence type="ECO:0000313" key="3">
    <source>
        <dbReference type="Proteomes" id="UP001164929"/>
    </source>
</evidence>
<organism evidence="2 3">
    <name type="scientific">Populus alba x Populus x berolinensis</name>
    <dbReference type="NCBI Taxonomy" id="444605"/>
    <lineage>
        <taxon>Eukaryota</taxon>
        <taxon>Viridiplantae</taxon>
        <taxon>Streptophyta</taxon>
        <taxon>Embryophyta</taxon>
        <taxon>Tracheophyta</taxon>
        <taxon>Spermatophyta</taxon>
        <taxon>Magnoliopsida</taxon>
        <taxon>eudicotyledons</taxon>
        <taxon>Gunneridae</taxon>
        <taxon>Pentapetalae</taxon>
        <taxon>rosids</taxon>
        <taxon>fabids</taxon>
        <taxon>Malpighiales</taxon>
        <taxon>Salicaceae</taxon>
        <taxon>Saliceae</taxon>
        <taxon>Populus</taxon>
    </lineage>
</organism>